<sequence>MAESIWINRVSNPDRRMTGHYGAARAGSIAALWLCAVLAAGLATAADRPLVCVLVPHFKDEYWLSVGYGIEREAARADAQVVFHEAGGYRALDRQVAQVAECEARGADAILIGAVDSDYPAMTDAIARAARETPVFGLVNALDSDALSARIGVDWRDMGRAVGRYLAARHPAGTPPRTAVVVSGPPEAAWSVLLEAGLREGLAESAVAIADSFGADTGLRQQLGAVEDALARHPEADYLIGSAPAIEAAMGLFAARPEDDRPGLLATYISHAVLRGLGNGRVLAAPFDDPIRQGVVAMRRALGKDGEPGPGIVLLEAGDAGRGPRRLAPAEYFPTLD</sequence>
<dbReference type="PANTHER" id="PTHR46847:SF1">
    <property type="entry name" value="D-ALLOSE-BINDING PERIPLASMIC PROTEIN-RELATED"/>
    <property type="match status" value="1"/>
</dbReference>
<comment type="caution">
    <text evidence="5">The sequence shown here is derived from an EMBL/GenBank/DDBJ whole genome shotgun (WGS) entry which is preliminary data.</text>
</comment>
<keyword evidence="6" id="KW-1185">Reference proteome</keyword>
<evidence type="ECO:0000256" key="1">
    <source>
        <dbReference type="ARBA" id="ARBA00004196"/>
    </source>
</evidence>
<protein>
    <submittedName>
        <fullName evidence="5">TMAO reductase system periplasmic protein TorT</fullName>
    </submittedName>
</protein>
<dbReference type="GO" id="GO:0030313">
    <property type="term" value="C:cell envelope"/>
    <property type="evidence" value="ECO:0007669"/>
    <property type="project" value="UniProtKB-SubCell"/>
</dbReference>
<organism evidence="5 6">
    <name type="scientific">Palleronia sediminis</name>
    <dbReference type="NCBI Taxonomy" id="2547833"/>
    <lineage>
        <taxon>Bacteria</taxon>
        <taxon>Pseudomonadati</taxon>
        <taxon>Pseudomonadota</taxon>
        <taxon>Alphaproteobacteria</taxon>
        <taxon>Rhodobacterales</taxon>
        <taxon>Roseobacteraceae</taxon>
        <taxon>Palleronia</taxon>
    </lineage>
</organism>
<evidence type="ECO:0000256" key="3">
    <source>
        <dbReference type="ARBA" id="ARBA00022729"/>
    </source>
</evidence>
<evidence type="ECO:0000256" key="2">
    <source>
        <dbReference type="ARBA" id="ARBA00007639"/>
    </source>
</evidence>
<dbReference type="InterPro" id="IPR025997">
    <property type="entry name" value="SBP_2_dom"/>
</dbReference>
<gene>
    <name evidence="5" type="primary">torT</name>
    <name evidence="5" type="ORF">E2L08_11180</name>
</gene>
<keyword evidence="3" id="KW-0732">Signal</keyword>
<dbReference type="Gene3D" id="3.40.50.2300">
    <property type="match status" value="2"/>
</dbReference>
<feature type="domain" description="Periplasmic binding protein" evidence="4">
    <location>
        <begin position="52"/>
        <end position="299"/>
    </location>
</feature>
<evidence type="ECO:0000313" key="6">
    <source>
        <dbReference type="Proteomes" id="UP000295701"/>
    </source>
</evidence>
<evidence type="ECO:0000259" key="4">
    <source>
        <dbReference type="Pfam" id="PF13407"/>
    </source>
</evidence>
<dbReference type="GO" id="GO:0030246">
    <property type="term" value="F:carbohydrate binding"/>
    <property type="evidence" value="ECO:0007669"/>
    <property type="project" value="UniProtKB-ARBA"/>
</dbReference>
<dbReference type="OrthoDB" id="9773673at2"/>
<name>A0A4R6A683_9RHOB</name>
<comment type="subcellular location">
    <subcellularLocation>
        <location evidence="1">Cell envelope</location>
    </subcellularLocation>
</comment>
<dbReference type="AlphaFoldDB" id="A0A4R6A683"/>
<comment type="similarity">
    <text evidence="2">Belongs to the bacterial solute-binding protein 2 family.</text>
</comment>
<proteinExistence type="inferred from homology"/>
<dbReference type="NCBIfam" id="NF008185">
    <property type="entry name" value="PRK10936.1"/>
    <property type="match status" value="1"/>
</dbReference>
<dbReference type="EMBL" id="SNAA01000012">
    <property type="protein sequence ID" value="TDL78262.1"/>
    <property type="molecule type" value="Genomic_DNA"/>
</dbReference>
<dbReference type="InterPro" id="IPR028082">
    <property type="entry name" value="Peripla_BP_I"/>
</dbReference>
<accession>A0A4R6A683</accession>
<dbReference type="Pfam" id="PF13407">
    <property type="entry name" value="Peripla_BP_4"/>
    <property type="match status" value="1"/>
</dbReference>
<dbReference type="Proteomes" id="UP000295701">
    <property type="component" value="Unassembled WGS sequence"/>
</dbReference>
<evidence type="ECO:0000313" key="5">
    <source>
        <dbReference type="EMBL" id="TDL78262.1"/>
    </source>
</evidence>
<dbReference type="SUPFAM" id="SSF53822">
    <property type="entry name" value="Periplasmic binding protein-like I"/>
    <property type="match status" value="1"/>
</dbReference>
<dbReference type="CDD" id="cd06306">
    <property type="entry name" value="PBP1_TorT-like"/>
    <property type="match status" value="1"/>
</dbReference>
<dbReference type="PANTHER" id="PTHR46847">
    <property type="entry name" value="D-ALLOSE-BINDING PERIPLASMIC PROTEIN-RELATED"/>
    <property type="match status" value="1"/>
</dbReference>
<reference evidence="5 6" key="1">
    <citation type="submission" date="2019-03" db="EMBL/GenBank/DDBJ databases">
        <title>Primorskyibacter sp. SS33 isolated from sediments.</title>
        <authorList>
            <person name="Xunke S."/>
        </authorList>
    </citation>
    <scope>NUCLEOTIDE SEQUENCE [LARGE SCALE GENOMIC DNA]</scope>
    <source>
        <strain evidence="5 6">SS33</strain>
    </source>
</reference>